<dbReference type="InterPro" id="IPR029061">
    <property type="entry name" value="THDP-binding"/>
</dbReference>
<name>A0A1M6QCL4_9FIRM</name>
<dbReference type="OrthoDB" id="9794954at2"/>
<protein>
    <submittedName>
        <fullName evidence="5">Pyruvate ferredoxin oxidoreductase, alpha subunit</fullName>
    </submittedName>
</protein>
<proteinExistence type="inferred from homology"/>
<dbReference type="SUPFAM" id="SSF52518">
    <property type="entry name" value="Thiamin diphosphate-binding fold (THDP-binding)"/>
    <property type="match status" value="1"/>
</dbReference>
<dbReference type="STRING" id="1121919.SAMN02745975_03819"/>
<dbReference type="Gene3D" id="3.40.50.970">
    <property type="match status" value="1"/>
</dbReference>
<dbReference type="AlphaFoldDB" id="A0A1M6QCL4"/>
<dbReference type="Pfam" id="PF17147">
    <property type="entry name" value="PFOR_II"/>
    <property type="match status" value="1"/>
</dbReference>
<dbReference type="Proteomes" id="UP000184536">
    <property type="component" value="Unassembled WGS sequence"/>
</dbReference>
<dbReference type="InterPro" id="IPR002880">
    <property type="entry name" value="Pyrv_Fd/Flavodoxin_OxRdtase_N"/>
</dbReference>
<dbReference type="InterPro" id="IPR009014">
    <property type="entry name" value="Transketo_C/PFOR_II"/>
</dbReference>
<dbReference type="FunFam" id="3.40.50.970:FF:000012">
    <property type="entry name" value="Pyruvate:ferredoxin (Flavodoxin) oxidoreductase"/>
    <property type="match status" value="1"/>
</dbReference>
<dbReference type="EMBL" id="FQZV01000087">
    <property type="protein sequence ID" value="SHK17905.1"/>
    <property type="molecule type" value="Genomic_DNA"/>
</dbReference>
<dbReference type="GO" id="GO:0016903">
    <property type="term" value="F:oxidoreductase activity, acting on the aldehyde or oxo group of donors"/>
    <property type="evidence" value="ECO:0007669"/>
    <property type="project" value="UniProtKB-ARBA"/>
</dbReference>
<dbReference type="GO" id="GO:0006979">
    <property type="term" value="P:response to oxidative stress"/>
    <property type="evidence" value="ECO:0007669"/>
    <property type="project" value="TreeGrafter"/>
</dbReference>
<dbReference type="PANTHER" id="PTHR32154:SF0">
    <property type="entry name" value="PYRUVATE-FLAVODOXIN OXIDOREDUCTASE-RELATED"/>
    <property type="match status" value="1"/>
</dbReference>
<reference evidence="6" key="1">
    <citation type="submission" date="2016-11" db="EMBL/GenBank/DDBJ databases">
        <authorList>
            <person name="Varghese N."/>
            <person name="Submissions S."/>
        </authorList>
    </citation>
    <scope>NUCLEOTIDE SEQUENCE [LARGE SCALE GENOMIC DNA]</scope>
    <source>
        <strain evidence="6">DSM 17957</strain>
    </source>
</reference>
<evidence type="ECO:0000313" key="5">
    <source>
        <dbReference type="EMBL" id="SHK17905.1"/>
    </source>
</evidence>
<feature type="domain" description="Pyruvate flavodoxin/ferredoxin oxidoreductase pyrimidine binding" evidence="3">
    <location>
        <begin position="16"/>
        <end position="240"/>
    </location>
</feature>
<dbReference type="InterPro" id="IPR033412">
    <property type="entry name" value="PFOR_II"/>
</dbReference>
<dbReference type="Gene3D" id="3.40.50.920">
    <property type="match status" value="1"/>
</dbReference>
<organism evidence="5 6">
    <name type="scientific">Geosporobacter subterraneus DSM 17957</name>
    <dbReference type="NCBI Taxonomy" id="1121919"/>
    <lineage>
        <taxon>Bacteria</taxon>
        <taxon>Bacillati</taxon>
        <taxon>Bacillota</taxon>
        <taxon>Clostridia</taxon>
        <taxon>Peptostreptococcales</taxon>
        <taxon>Thermotaleaceae</taxon>
        <taxon>Geosporobacter</taxon>
    </lineage>
</organism>
<accession>A0A1M6QCL4</accession>
<evidence type="ECO:0000256" key="2">
    <source>
        <dbReference type="ARBA" id="ARBA00023002"/>
    </source>
</evidence>
<keyword evidence="6" id="KW-1185">Reference proteome</keyword>
<keyword evidence="5" id="KW-0670">Pyruvate</keyword>
<dbReference type="SUPFAM" id="SSF52922">
    <property type="entry name" value="TK C-terminal domain-like"/>
    <property type="match status" value="1"/>
</dbReference>
<dbReference type="RefSeq" id="WP_110942760.1">
    <property type="nucleotide sequence ID" value="NZ_FQZV01000087.1"/>
</dbReference>
<evidence type="ECO:0000256" key="1">
    <source>
        <dbReference type="ARBA" id="ARBA00009032"/>
    </source>
</evidence>
<dbReference type="FunFam" id="3.40.50.920:FF:000010">
    <property type="entry name" value="Pyruvate ferredoxin oxidoreductase, alpha subunit"/>
    <property type="match status" value="1"/>
</dbReference>
<dbReference type="CDD" id="cd07034">
    <property type="entry name" value="TPP_PYR_PFOR_IOR-alpha_like"/>
    <property type="match status" value="1"/>
</dbReference>
<dbReference type="PANTHER" id="PTHR32154">
    <property type="entry name" value="PYRUVATE-FLAVODOXIN OXIDOREDUCTASE-RELATED"/>
    <property type="match status" value="1"/>
</dbReference>
<keyword evidence="2" id="KW-0560">Oxidoreductase</keyword>
<evidence type="ECO:0000313" key="6">
    <source>
        <dbReference type="Proteomes" id="UP000184536"/>
    </source>
</evidence>
<evidence type="ECO:0000259" key="4">
    <source>
        <dbReference type="Pfam" id="PF17147"/>
    </source>
</evidence>
<gene>
    <name evidence="5" type="ORF">SAMN02745975_03819</name>
</gene>
<dbReference type="GO" id="GO:0019752">
    <property type="term" value="P:carboxylic acid metabolic process"/>
    <property type="evidence" value="ECO:0007669"/>
    <property type="project" value="UniProtKB-ARBA"/>
</dbReference>
<evidence type="ECO:0000259" key="3">
    <source>
        <dbReference type="Pfam" id="PF01855"/>
    </source>
</evidence>
<dbReference type="InterPro" id="IPR050722">
    <property type="entry name" value="Pyruvate:ferred/Flavod_OxRd"/>
</dbReference>
<dbReference type="Pfam" id="PF01855">
    <property type="entry name" value="POR_N"/>
    <property type="match status" value="1"/>
</dbReference>
<feature type="domain" description="Pyruvate:ferredoxin oxidoreductase core" evidence="4">
    <location>
        <begin position="262"/>
        <end position="366"/>
    </location>
</feature>
<comment type="similarity">
    <text evidence="1">Belongs to the pyruvate:ferredoxin/flavodoxin oxidoreductase family.</text>
</comment>
<sequence>MAIRERLSGNEAVATAMKQINPDVVAAFPITPSTEVPQYFSTYVANGEVDTEFVAVESEHSAMSACIGAAAAGARVMTATSANGMGLMWEMLYIASADKLPIVMPLINRAMSGPLNIHNDHSDAMGARDSGWIQLFSEDNQEAYDNTIMAVRIGEHKDVRLPVMVCLDGFIISHSVENIELLETEKVRNFVGEPMAPFYLLDSENPVAMGPLDLPAHYFEHKREQAQSMFNAKTVIKEVFEEFEKLSGRKYSYFEEYKLDDAEMAIVVLGSTAGTAKTVVDDLRAQGLKVGLLKLRVFRPFPAAELAEALKHLKAVAVMDKAESFSAAGGPIFMDVRSALYDLEVRPKITSYIYGLGGRDVRTTDIEKVYNELKEVAATGVVTSPYNYLGVKE</sequence>